<sequence length="289" mass="32639">MSTPQKNFSIRMGYQPPQPVQIDSMSDTLSSDIFNFIWNEYFSDLGLFVNNEPRYGGNAVQENNFRKTWTQFFHRPASDFSSSVFTSDLNDRYRSLSWFSKYDFLEFCIMNLKANTTRIETLCKHINSDVLEPNVAGFRFVKSLLVPVTSSTDLNTINTALKTSIGSGHFKKAVKELAKRKKRNTNQIAIEAISGAESAAKVFVQAKDSQKDPSNKTLGQLIKIIKDDHLLTINNAYSESMSKLYGYLSDAIRHGNLPNETEEISLAEAIYILELCSAFTNYLTAELAD</sequence>
<comment type="caution">
    <text evidence="2">The sequence shown here is derived from an EMBL/GenBank/DDBJ whole genome shotgun (WGS) entry which is preliminary data.</text>
</comment>
<evidence type="ECO:0000313" key="3">
    <source>
        <dbReference type="Proteomes" id="UP000285532"/>
    </source>
</evidence>
<dbReference type="Pfam" id="PF18863">
    <property type="entry name" value="AbiJ_NTD4"/>
    <property type="match status" value="1"/>
</dbReference>
<evidence type="ECO:0000259" key="1">
    <source>
        <dbReference type="Pfam" id="PF18863"/>
    </source>
</evidence>
<feature type="domain" description="HEPN AbiJ-N-terminal" evidence="1">
    <location>
        <begin position="7"/>
        <end position="163"/>
    </location>
</feature>
<accession>A0A422LZV7</accession>
<organism evidence="2 3">
    <name type="scientific">Lacticaseibacillus paracasei</name>
    <name type="common">Lactobacillus paracasei</name>
    <dbReference type="NCBI Taxonomy" id="1597"/>
    <lineage>
        <taxon>Bacteria</taxon>
        <taxon>Bacillati</taxon>
        <taxon>Bacillota</taxon>
        <taxon>Bacilli</taxon>
        <taxon>Lactobacillales</taxon>
        <taxon>Lactobacillaceae</taxon>
        <taxon>Lacticaseibacillus</taxon>
    </lineage>
</organism>
<gene>
    <name evidence="2" type="ORF">FAM18172_03124</name>
</gene>
<reference evidence="2 3" key="1">
    <citation type="journal article" date="2018" name="Front. Microbiol.">
        <title>Conversion of Methionine to Cysteine in Lactobacillus paracasei Depends on the Highly Mobile cysK-ctl-cysE Gene Cluster.</title>
        <authorList>
            <person name="Wuthrich D."/>
            <person name="Irmler S."/>
            <person name="Berthoud H."/>
            <person name="Guggenbuhl B."/>
            <person name="Eugster E."/>
            <person name="Bruggmann R."/>
        </authorList>
    </citation>
    <scope>NUCLEOTIDE SEQUENCE [LARGE SCALE GENOMIC DNA]</scope>
    <source>
        <strain evidence="2 3">FAM18172</strain>
    </source>
</reference>
<evidence type="ECO:0000313" key="2">
    <source>
        <dbReference type="EMBL" id="RND79878.1"/>
    </source>
</evidence>
<protein>
    <recommendedName>
        <fullName evidence="1">HEPN AbiJ-N-terminal domain-containing protein</fullName>
    </recommendedName>
</protein>
<dbReference type="InterPro" id="IPR049503">
    <property type="entry name" value="AbiJ_NTD4"/>
</dbReference>
<dbReference type="AlphaFoldDB" id="A0A422LZV7"/>
<name>A0A422LZV7_LACPA</name>
<dbReference type="Proteomes" id="UP000285532">
    <property type="component" value="Unassembled WGS sequence"/>
</dbReference>
<proteinExistence type="predicted"/>
<dbReference type="EMBL" id="LKFU01000169">
    <property type="protein sequence ID" value="RND79878.1"/>
    <property type="molecule type" value="Genomic_DNA"/>
</dbReference>
<dbReference type="RefSeq" id="WP_128519177.1">
    <property type="nucleotide sequence ID" value="NZ_LKFU01000169.1"/>
</dbReference>